<dbReference type="Gramene" id="CDF35713">
    <property type="protein sequence ID" value="CDF35713"/>
    <property type="gene ID" value="CHC_T00004178001"/>
</dbReference>
<protein>
    <submittedName>
        <fullName evidence="1">Uncharacterized protein</fullName>
    </submittedName>
</protein>
<evidence type="ECO:0000313" key="1">
    <source>
        <dbReference type="EMBL" id="CDF35713.1"/>
    </source>
</evidence>
<evidence type="ECO:0000313" key="2">
    <source>
        <dbReference type="Proteomes" id="UP000012073"/>
    </source>
</evidence>
<keyword evidence="2" id="KW-1185">Reference proteome</keyword>
<name>R7QD56_CHOCR</name>
<dbReference type="GeneID" id="17323249"/>
<dbReference type="AlphaFoldDB" id="R7QD56"/>
<dbReference type="RefSeq" id="XP_005715532.1">
    <property type="nucleotide sequence ID" value="XM_005715475.1"/>
</dbReference>
<organism evidence="1 2">
    <name type="scientific">Chondrus crispus</name>
    <name type="common">Carrageen Irish moss</name>
    <name type="synonym">Polymorpha crispa</name>
    <dbReference type="NCBI Taxonomy" id="2769"/>
    <lineage>
        <taxon>Eukaryota</taxon>
        <taxon>Rhodophyta</taxon>
        <taxon>Florideophyceae</taxon>
        <taxon>Rhodymeniophycidae</taxon>
        <taxon>Gigartinales</taxon>
        <taxon>Gigartinaceae</taxon>
        <taxon>Chondrus</taxon>
    </lineage>
</organism>
<accession>R7QD56</accession>
<dbReference type="KEGG" id="ccp:CHC_T00004178001"/>
<reference evidence="2" key="1">
    <citation type="journal article" date="2013" name="Proc. Natl. Acad. Sci. U.S.A.">
        <title>Genome structure and metabolic features in the red seaweed Chondrus crispus shed light on evolution of the Archaeplastida.</title>
        <authorList>
            <person name="Collen J."/>
            <person name="Porcel B."/>
            <person name="Carre W."/>
            <person name="Ball S.G."/>
            <person name="Chaparro C."/>
            <person name="Tonon T."/>
            <person name="Barbeyron T."/>
            <person name="Michel G."/>
            <person name="Noel B."/>
            <person name="Valentin K."/>
            <person name="Elias M."/>
            <person name="Artiguenave F."/>
            <person name="Arun A."/>
            <person name="Aury J.M."/>
            <person name="Barbosa-Neto J.F."/>
            <person name="Bothwell J.H."/>
            <person name="Bouget F.Y."/>
            <person name="Brillet L."/>
            <person name="Cabello-Hurtado F."/>
            <person name="Capella-Gutierrez S."/>
            <person name="Charrier B."/>
            <person name="Cladiere L."/>
            <person name="Cock J.M."/>
            <person name="Coelho S.M."/>
            <person name="Colleoni C."/>
            <person name="Czjzek M."/>
            <person name="Da Silva C."/>
            <person name="Delage L."/>
            <person name="Denoeud F."/>
            <person name="Deschamps P."/>
            <person name="Dittami S.M."/>
            <person name="Gabaldon T."/>
            <person name="Gachon C.M."/>
            <person name="Groisillier A."/>
            <person name="Herve C."/>
            <person name="Jabbari K."/>
            <person name="Katinka M."/>
            <person name="Kloareg B."/>
            <person name="Kowalczyk N."/>
            <person name="Labadie K."/>
            <person name="Leblanc C."/>
            <person name="Lopez P.J."/>
            <person name="McLachlan D.H."/>
            <person name="Meslet-Cladiere L."/>
            <person name="Moustafa A."/>
            <person name="Nehr Z."/>
            <person name="Nyvall Collen P."/>
            <person name="Panaud O."/>
            <person name="Partensky F."/>
            <person name="Poulain J."/>
            <person name="Rensing S.A."/>
            <person name="Rousvoal S."/>
            <person name="Samson G."/>
            <person name="Symeonidi A."/>
            <person name="Weissenbach J."/>
            <person name="Zambounis A."/>
            <person name="Wincker P."/>
            <person name="Boyen C."/>
        </authorList>
    </citation>
    <scope>NUCLEOTIDE SEQUENCE [LARGE SCALE GENOMIC DNA]</scope>
    <source>
        <strain evidence="2">cv. Stackhouse</strain>
    </source>
</reference>
<gene>
    <name evidence="1" type="ORF">CHC_T00004178001</name>
</gene>
<proteinExistence type="predicted"/>
<dbReference type="EMBL" id="HG001742">
    <property type="protein sequence ID" value="CDF35713.1"/>
    <property type="molecule type" value="Genomic_DNA"/>
</dbReference>
<sequence length="134" mass="15101">MTHSHTLHDTTAVHVFWDLRAFANHNKSLHCHGYLPLFTAWSVSSRRRFSRHPLLAETTTKVSDSIHAGNQGIANKRDFPATTKGDILILSTITGAHQSQAEHSDADVVRMLRVNRDAPESLTRYKRDLTQNSC</sequence>
<dbReference type="Proteomes" id="UP000012073">
    <property type="component" value="Unassembled WGS sequence"/>
</dbReference>